<dbReference type="OrthoDB" id="9794326at2"/>
<keyword evidence="1" id="KW-0547">Nucleotide-binding</keyword>
<keyword evidence="1" id="KW-0648">Protein biosynthesis</keyword>
<dbReference type="GO" id="GO:0050566">
    <property type="term" value="F:asparaginyl-tRNA synthase (glutamine-hydrolyzing) activity"/>
    <property type="evidence" value="ECO:0007669"/>
    <property type="project" value="RHEA"/>
</dbReference>
<dbReference type="HAMAP" id="MF_00122">
    <property type="entry name" value="GatC"/>
    <property type="match status" value="1"/>
</dbReference>
<comment type="catalytic activity">
    <reaction evidence="1">
        <text>L-glutamyl-tRNA(Gln) + L-glutamine + ATP + H2O = L-glutaminyl-tRNA(Gln) + L-glutamate + ADP + phosphate + H(+)</text>
        <dbReference type="Rhea" id="RHEA:17521"/>
        <dbReference type="Rhea" id="RHEA-COMP:9681"/>
        <dbReference type="Rhea" id="RHEA-COMP:9684"/>
        <dbReference type="ChEBI" id="CHEBI:15377"/>
        <dbReference type="ChEBI" id="CHEBI:15378"/>
        <dbReference type="ChEBI" id="CHEBI:29985"/>
        <dbReference type="ChEBI" id="CHEBI:30616"/>
        <dbReference type="ChEBI" id="CHEBI:43474"/>
        <dbReference type="ChEBI" id="CHEBI:58359"/>
        <dbReference type="ChEBI" id="CHEBI:78520"/>
        <dbReference type="ChEBI" id="CHEBI:78521"/>
        <dbReference type="ChEBI" id="CHEBI:456216"/>
    </reaction>
</comment>
<sequence>MSLAPDEVRRIAHLARLALAADAVEAYAHDLSSILDFVEQLEAAPTEGVEPMAHPQDATQRLRPDAVTEPDARERFQAIAPAVEAGLYLVPKVIE</sequence>
<dbReference type="GO" id="GO:0070681">
    <property type="term" value="P:glutaminyl-tRNAGln biosynthesis via transamidation"/>
    <property type="evidence" value="ECO:0007669"/>
    <property type="project" value="TreeGrafter"/>
</dbReference>
<dbReference type="InterPro" id="IPR036113">
    <property type="entry name" value="Asp/Glu-ADT_sf_sub_c"/>
</dbReference>
<dbReference type="Pfam" id="PF02686">
    <property type="entry name" value="GatC"/>
    <property type="match status" value="1"/>
</dbReference>
<organism evidence="2 3">
    <name type="scientific">Acidihalobacter prosperus</name>
    <dbReference type="NCBI Taxonomy" id="160660"/>
    <lineage>
        <taxon>Bacteria</taxon>
        <taxon>Pseudomonadati</taxon>
        <taxon>Pseudomonadota</taxon>
        <taxon>Gammaproteobacteria</taxon>
        <taxon>Chromatiales</taxon>
        <taxon>Ectothiorhodospiraceae</taxon>
        <taxon>Acidihalobacter</taxon>
    </lineage>
</organism>
<name>A0A1A6C0E5_9GAMM</name>
<gene>
    <name evidence="1" type="primary">gatC</name>
    <name evidence="2" type="ORF">Thpro_022282</name>
</gene>
<keyword evidence="1" id="KW-0067">ATP-binding</keyword>
<comment type="catalytic activity">
    <reaction evidence="1">
        <text>L-aspartyl-tRNA(Asn) + L-glutamine + ATP + H2O = L-asparaginyl-tRNA(Asn) + L-glutamate + ADP + phosphate + 2 H(+)</text>
        <dbReference type="Rhea" id="RHEA:14513"/>
        <dbReference type="Rhea" id="RHEA-COMP:9674"/>
        <dbReference type="Rhea" id="RHEA-COMP:9677"/>
        <dbReference type="ChEBI" id="CHEBI:15377"/>
        <dbReference type="ChEBI" id="CHEBI:15378"/>
        <dbReference type="ChEBI" id="CHEBI:29985"/>
        <dbReference type="ChEBI" id="CHEBI:30616"/>
        <dbReference type="ChEBI" id="CHEBI:43474"/>
        <dbReference type="ChEBI" id="CHEBI:58359"/>
        <dbReference type="ChEBI" id="CHEBI:78515"/>
        <dbReference type="ChEBI" id="CHEBI:78516"/>
        <dbReference type="ChEBI" id="CHEBI:456216"/>
    </reaction>
</comment>
<reference evidence="2 3" key="1">
    <citation type="journal article" date="2014" name="Genome Announc.">
        <title>Draft Genome Sequence of the Iron-Oxidizing, Acidophilic, and Halotolerant 'Thiobacillus prosperus' Type Strain DSM 5130.</title>
        <authorList>
            <person name="Ossandon F.J."/>
            <person name="Cardenas J.P."/>
            <person name="Corbett M."/>
            <person name="Quatrini R."/>
            <person name="Holmes D.S."/>
            <person name="Watkin E."/>
        </authorList>
    </citation>
    <scope>NUCLEOTIDE SEQUENCE [LARGE SCALE GENOMIC DNA]</scope>
    <source>
        <strain evidence="2 3">DSM 5130</strain>
    </source>
</reference>
<comment type="function">
    <text evidence="1">Allows the formation of correctly charged Asn-tRNA(Asn) or Gln-tRNA(Gln) through the transamidation of misacylated Asp-tRNA(Asn) or Glu-tRNA(Gln) in organisms which lack either or both of asparaginyl-tRNA or glutaminyl-tRNA synthetases. The reaction takes place in the presence of glutamine and ATP through an activated phospho-Asp-tRNA(Asn) or phospho-Glu-tRNA(Gln).</text>
</comment>
<keyword evidence="3" id="KW-1185">Reference proteome</keyword>
<dbReference type="GO" id="GO:0006450">
    <property type="term" value="P:regulation of translational fidelity"/>
    <property type="evidence" value="ECO:0007669"/>
    <property type="project" value="InterPro"/>
</dbReference>
<dbReference type="GO" id="GO:0016740">
    <property type="term" value="F:transferase activity"/>
    <property type="evidence" value="ECO:0007669"/>
    <property type="project" value="UniProtKB-KW"/>
</dbReference>
<dbReference type="GO" id="GO:0006412">
    <property type="term" value="P:translation"/>
    <property type="evidence" value="ECO:0007669"/>
    <property type="project" value="UniProtKB-UniRule"/>
</dbReference>
<evidence type="ECO:0000313" key="2">
    <source>
        <dbReference type="EMBL" id="OBS08032.1"/>
    </source>
</evidence>
<evidence type="ECO:0000313" key="3">
    <source>
        <dbReference type="Proteomes" id="UP000029273"/>
    </source>
</evidence>
<dbReference type="Proteomes" id="UP000029273">
    <property type="component" value="Unassembled WGS sequence"/>
</dbReference>
<dbReference type="GO" id="GO:0050567">
    <property type="term" value="F:glutaminyl-tRNA synthase (glutamine-hydrolyzing) activity"/>
    <property type="evidence" value="ECO:0007669"/>
    <property type="project" value="UniProtKB-UniRule"/>
</dbReference>
<dbReference type="EMBL" id="JQSG02000006">
    <property type="protein sequence ID" value="OBS08032.1"/>
    <property type="molecule type" value="Genomic_DNA"/>
</dbReference>
<dbReference type="STRING" id="160660.BJI67_13965"/>
<dbReference type="RefSeq" id="WP_038091783.1">
    <property type="nucleotide sequence ID" value="NZ_JQSG02000006.1"/>
</dbReference>
<dbReference type="SUPFAM" id="SSF141000">
    <property type="entry name" value="Glu-tRNAGln amidotransferase C subunit"/>
    <property type="match status" value="1"/>
</dbReference>
<dbReference type="PANTHER" id="PTHR15004">
    <property type="entry name" value="GLUTAMYL-TRNA(GLN) AMIDOTRANSFERASE SUBUNIT C, MITOCHONDRIAL"/>
    <property type="match status" value="1"/>
</dbReference>
<dbReference type="InterPro" id="IPR003837">
    <property type="entry name" value="GatC"/>
</dbReference>
<dbReference type="PANTHER" id="PTHR15004:SF0">
    <property type="entry name" value="GLUTAMYL-TRNA(GLN) AMIDOTRANSFERASE SUBUNIT C, MITOCHONDRIAL"/>
    <property type="match status" value="1"/>
</dbReference>
<proteinExistence type="inferred from homology"/>
<dbReference type="Gene3D" id="1.10.20.60">
    <property type="entry name" value="Glu-tRNAGln amidotransferase C subunit, N-terminal domain"/>
    <property type="match status" value="1"/>
</dbReference>
<dbReference type="AlphaFoldDB" id="A0A1A6C0E5"/>
<comment type="subunit">
    <text evidence="1">Heterotrimer of A, B and C subunits.</text>
</comment>
<evidence type="ECO:0000256" key="1">
    <source>
        <dbReference type="HAMAP-Rule" id="MF_00122"/>
    </source>
</evidence>
<protein>
    <recommendedName>
        <fullName evidence="1">Aspartyl/glutamyl-tRNA(Asn/Gln) amidotransferase subunit C</fullName>
        <shortName evidence="1">Asp/Glu-ADT subunit C</shortName>
        <ecNumber evidence="1">6.3.5.-</ecNumber>
    </recommendedName>
</protein>
<dbReference type="NCBIfam" id="TIGR00135">
    <property type="entry name" value="gatC"/>
    <property type="match status" value="1"/>
</dbReference>
<comment type="similarity">
    <text evidence="1">Belongs to the GatC family.</text>
</comment>
<keyword evidence="1" id="KW-0436">Ligase</keyword>
<comment type="caution">
    <text evidence="2">The sequence shown here is derived from an EMBL/GenBank/DDBJ whole genome shotgun (WGS) entry which is preliminary data.</text>
</comment>
<accession>A0A1A6C0E5</accession>
<dbReference type="GO" id="GO:0005524">
    <property type="term" value="F:ATP binding"/>
    <property type="evidence" value="ECO:0007669"/>
    <property type="project" value="UniProtKB-KW"/>
</dbReference>
<dbReference type="EC" id="6.3.5.-" evidence="1"/>